<keyword evidence="1" id="KW-0812">Transmembrane</keyword>
<evidence type="ECO:0000259" key="2">
    <source>
        <dbReference type="Pfam" id="PF08044"/>
    </source>
</evidence>
<feature type="domain" description="DUF1707" evidence="2">
    <location>
        <begin position="6"/>
        <end position="58"/>
    </location>
</feature>
<dbReference type="PANTHER" id="PTHR40763:SF4">
    <property type="entry name" value="DUF1707 DOMAIN-CONTAINING PROTEIN"/>
    <property type="match status" value="1"/>
</dbReference>
<comment type="caution">
    <text evidence="3">The sequence shown here is derived from an EMBL/GenBank/DDBJ whole genome shotgun (WGS) entry which is preliminary data.</text>
</comment>
<dbReference type="InterPro" id="IPR012551">
    <property type="entry name" value="DUF1707_SHOCT-like"/>
</dbReference>
<keyword evidence="4" id="KW-1185">Reference proteome</keyword>
<dbReference type="Proteomes" id="UP001595956">
    <property type="component" value="Unassembled WGS sequence"/>
</dbReference>
<name>A0ABW0MWC1_9ACTN</name>
<dbReference type="Pfam" id="PF08044">
    <property type="entry name" value="DUF1707"/>
    <property type="match status" value="1"/>
</dbReference>
<evidence type="ECO:0000313" key="3">
    <source>
        <dbReference type="EMBL" id="MFC5492214.1"/>
    </source>
</evidence>
<gene>
    <name evidence="3" type="ORF">ACFPKY_03840</name>
</gene>
<dbReference type="EMBL" id="JBHSMD010000001">
    <property type="protein sequence ID" value="MFC5492214.1"/>
    <property type="molecule type" value="Genomic_DNA"/>
</dbReference>
<keyword evidence="1" id="KW-0472">Membrane</keyword>
<proteinExistence type="predicted"/>
<evidence type="ECO:0000313" key="4">
    <source>
        <dbReference type="Proteomes" id="UP001595956"/>
    </source>
</evidence>
<sequence length="137" mass="15089">MNDGQLRIGDAEREQAAAELGEHYAQGRLGVEEHAERLDRVWVARTRADLGPIFRDLPGRYGPVVPVPAAPARRSSYWSGDVRTFRRGRPGPFVLVLLVLLALTVVTDVPVILAGGLVALFVLARRRRCDRGSRPLA</sequence>
<dbReference type="RefSeq" id="WP_345176962.1">
    <property type="nucleotide sequence ID" value="NZ_BAABFQ010000006.1"/>
</dbReference>
<reference evidence="4" key="1">
    <citation type="journal article" date="2019" name="Int. J. Syst. Evol. Microbiol.">
        <title>The Global Catalogue of Microorganisms (GCM) 10K type strain sequencing project: providing services to taxonomists for standard genome sequencing and annotation.</title>
        <authorList>
            <consortium name="The Broad Institute Genomics Platform"/>
            <consortium name="The Broad Institute Genome Sequencing Center for Infectious Disease"/>
            <person name="Wu L."/>
            <person name="Ma J."/>
        </authorList>
    </citation>
    <scope>NUCLEOTIDE SEQUENCE [LARGE SCALE GENOMIC DNA]</scope>
    <source>
        <strain evidence="4">KACC 13778</strain>
    </source>
</reference>
<organism evidence="3 4">
    <name type="scientific">Nocardioides caricicola</name>
    <dbReference type="NCBI Taxonomy" id="634770"/>
    <lineage>
        <taxon>Bacteria</taxon>
        <taxon>Bacillati</taxon>
        <taxon>Actinomycetota</taxon>
        <taxon>Actinomycetes</taxon>
        <taxon>Propionibacteriales</taxon>
        <taxon>Nocardioidaceae</taxon>
        <taxon>Nocardioides</taxon>
    </lineage>
</organism>
<protein>
    <submittedName>
        <fullName evidence="3">DUF1707 domain-containing protein</fullName>
    </submittedName>
</protein>
<feature type="transmembrane region" description="Helical" evidence="1">
    <location>
        <begin position="93"/>
        <end position="124"/>
    </location>
</feature>
<accession>A0ABW0MWC1</accession>
<dbReference type="PANTHER" id="PTHR40763">
    <property type="entry name" value="MEMBRANE PROTEIN-RELATED"/>
    <property type="match status" value="1"/>
</dbReference>
<keyword evidence="1" id="KW-1133">Transmembrane helix</keyword>
<evidence type="ECO:0000256" key="1">
    <source>
        <dbReference type="SAM" id="Phobius"/>
    </source>
</evidence>